<feature type="active site" description="Charge relay system" evidence="8">
    <location>
        <position position="396"/>
    </location>
</feature>
<dbReference type="GO" id="GO:0016788">
    <property type="term" value="F:hydrolase activity, acting on ester bonds"/>
    <property type="evidence" value="ECO:0007669"/>
    <property type="project" value="InterPro"/>
</dbReference>
<evidence type="ECO:0000256" key="2">
    <source>
        <dbReference type="ARBA" id="ARBA00022729"/>
    </source>
</evidence>
<dbReference type="FunFam" id="3.40.50.1820:FF:000021">
    <property type="entry name" value="Lipase"/>
    <property type="match status" value="1"/>
</dbReference>
<evidence type="ECO:0000259" key="9">
    <source>
        <dbReference type="Pfam" id="PF04083"/>
    </source>
</evidence>
<dbReference type="GO" id="GO:0016042">
    <property type="term" value="P:lipid catabolic process"/>
    <property type="evidence" value="ECO:0007669"/>
    <property type="project" value="UniProtKB-KW"/>
</dbReference>
<dbReference type="EMBL" id="JALJAT010000006">
    <property type="protein sequence ID" value="KAK4468423.1"/>
    <property type="molecule type" value="Genomic_DNA"/>
</dbReference>
<dbReference type="InterPro" id="IPR006693">
    <property type="entry name" value="AB_hydrolase_lipase"/>
</dbReference>
<keyword evidence="6" id="KW-0325">Glycoprotein</keyword>
<keyword evidence="4 7" id="KW-0442">Lipid degradation</keyword>
<comment type="similarity">
    <text evidence="1 7">Belongs to the AB hydrolase superfamily. Lipase family.</text>
</comment>
<dbReference type="InterPro" id="IPR029058">
    <property type="entry name" value="AB_hydrolase_fold"/>
</dbReference>
<evidence type="ECO:0000256" key="1">
    <source>
        <dbReference type="ARBA" id="ARBA00010701"/>
    </source>
</evidence>
<comment type="caution">
    <text evidence="10">The sequence shown here is derived from an EMBL/GenBank/DDBJ whole genome shotgun (WGS) entry which is preliminary data.</text>
</comment>
<reference evidence="10" key="1">
    <citation type="submission" date="2022-04" db="EMBL/GenBank/DDBJ databases">
        <authorList>
            <person name="Xu L."/>
            <person name="Lv Z."/>
        </authorList>
    </citation>
    <scope>NUCLEOTIDE SEQUENCE</scope>
    <source>
        <strain evidence="10">LV_2022a</strain>
    </source>
</reference>
<accession>A0AAE1Z6W2</accession>
<evidence type="ECO:0000313" key="10">
    <source>
        <dbReference type="EMBL" id="KAK4468423.1"/>
    </source>
</evidence>
<protein>
    <recommendedName>
        <fullName evidence="7">Lipase</fullName>
    </recommendedName>
</protein>
<dbReference type="PIRSF" id="PIRSF000862">
    <property type="entry name" value="Steryl_ester_lip"/>
    <property type="match status" value="1"/>
</dbReference>
<gene>
    <name evidence="10" type="ORF">MN116_007631</name>
</gene>
<dbReference type="Gene3D" id="3.40.50.1820">
    <property type="entry name" value="alpha/beta hydrolase"/>
    <property type="match status" value="1"/>
</dbReference>
<dbReference type="Proteomes" id="UP001292079">
    <property type="component" value="Unassembled WGS sequence"/>
</dbReference>
<evidence type="ECO:0000256" key="7">
    <source>
        <dbReference type="PIRNR" id="PIRNR000862"/>
    </source>
</evidence>
<evidence type="ECO:0000256" key="5">
    <source>
        <dbReference type="ARBA" id="ARBA00023098"/>
    </source>
</evidence>
<dbReference type="Pfam" id="PF04083">
    <property type="entry name" value="Abhydro_lipase"/>
    <property type="match status" value="1"/>
</dbReference>
<sequence length="422" mass="48702">MYRLSFEWQMEGNALVSWFLWLLIFNVFFDDAHKISLPAVEKLFEAFENGFDPEVYQNITEIIASKGYDTQEHYVTTQDGYILCIIRILPKCRGVLDNPKVVLLQHGLLDSAHTWVNNLSNESLGFILADNCYDVWLGNSRGNTYSSKHQFLKPDSKEYWEFSWDEMGKYDLPSTILYILNHTNVKSISYVGHSQGCQIALACFDEHPLLQSYVNVFIALAPAVFLGSIKSPIRYIAPYIKTVEPIAEWFGNGKFLPSGKTMTYLASYLCTPNYIPFVCRNIIYLLAGYNVRNTNETRLPVYVAHSPAGTSVKNMVHYCQGIMSDHFQKYDYGNVMNMQVYNQSNPPLYNLTKYTIPIVLYYGGYDWLATPKDIYKLIQQIKYTIKSIHYFPHYNHIDFVWGLNAGKVLYPSILNELSKFEN</sequence>
<proteinExistence type="inferred from homology"/>
<keyword evidence="2" id="KW-0732">Signal</keyword>
<dbReference type="PANTHER" id="PTHR11005">
    <property type="entry name" value="LYSOSOMAL ACID LIPASE-RELATED"/>
    <property type="match status" value="1"/>
</dbReference>
<organism evidence="10 11">
    <name type="scientific">Schistosoma mekongi</name>
    <name type="common">Parasitic worm</name>
    <dbReference type="NCBI Taxonomy" id="38744"/>
    <lineage>
        <taxon>Eukaryota</taxon>
        <taxon>Metazoa</taxon>
        <taxon>Spiralia</taxon>
        <taxon>Lophotrochozoa</taxon>
        <taxon>Platyhelminthes</taxon>
        <taxon>Trematoda</taxon>
        <taxon>Digenea</taxon>
        <taxon>Strigeidida</taxon>
        <taxon>Schistosomatoidea</taxon>
        <taxon>Schistosomatidae</taxon>
        <taxon>Schistosoma</taxon>
    </lineage>
</organism>
<reference evidence="10" key="2">
    <citation type="journal article" date="2023" name="Infect Dis Poverty">
        <title>Chromosome-scale genome of the human blood fluke Schistosoma mekongi and its implications for public health.</title>
        <authorList>
            <person name="Zhou M."/>
            <person name="Xu L."/>
            <person name="Xu D."/>
            <person name="Chen W."/>
            <person name="Khan J."/>
            <person name="Hu Y."/>
            <person name="Huang H."/>
            <person name="Wei H."/>
            <person name="Zhang Y."/>
            <person name="Chusongsang P."/>
            <person name="Tanasarnprasert K."/>
            <person name="Hu X."/>
            <person name="Limpanont Y."/>
            <person name="Lv Z."/>
        </authorList>
    </citation>
    <scope>NUCLEOTIDE SEQUENCE</scope>
    <source>
        <strain evidence="10">LV_2022a</strain>
    </source>
</reference>
<keyword evidence="3 7" id="KW-0378">Hydrolase</keyword>
<evidence type="ECO:0000256" key="3">
    <source>
        <dbReference type="ARBA" id="ARBA00022801"/>
    </source>
</evidence>
<evidence type="ECO:0000313" key="11">
    <source>
        <dbReference type="Proteomes" id="UP001292079"/>
    </source>
</evidence>
<evidence type="ECO:0000256" key="8">
    <source>
        <dbReference type="PIRSR" id="PIRSR000862-1"/>
    </source>
</evidence>
<keyword evidence="5" id="KW-0443">Lipid metabolism</keyword>
<feature type="domain" description="Partial AB-hydrolase lipase" evidence="9">
    <location>
        <begin position="59"/>
        <end position="118"/>
    </location>
</feature>
<evidence type="ECO:0000256" key="6">
    <source>
        <dbReference type="ARBA" id="ARBA00023180"/>
    </source>
</evidence>
<keyword evidence="11" id="KW-1185">Reference proteome</keyword>
<dbReference type="SUPFAM" id="SSF53474">
    <property type="entry name" value="alpha/beta-Hydrolases"/>
    <property type="match status" value="1"/>
</dbReference>
<dbReference type="AlphaFoldDB" id="A0AAE1Z6W2"/>
<dbReference type="InterPro" id="IPR025483">
    <property type="entry name" value="Lipase_euk"/>
</dbReference>
<feature type="active site" description="Nucleophile" evidence="8">
    <location>
        <position position="194"/>
    </location>
</feature>
<name>A0AAE1Z6W2_SCHME</name>
<feature type="active site" description="Charge relay system" evidence="8">
    <location>
        <position position="366"/>
    </location>
</feature>
<evidence type="ECO:0000256" key="4">
    <source>
        <dbReference type="ARBA" id="ARBA00022963"/>
    </source>
</evidence>